<comment type="caution">
    <text evidence="6">The sequence shown here is derived from an EMBL/GenBank/DDBJ whole genome shotgun (WGS) entry which is preliminary data.</text>
</comment>
<keyword evidence="2" id="KW-0732">Signal</keyword>
<evidence type="ECO:0000256" key="2">
    <source>
        <dbReference type="ARBA" id="ARBA00022729"/>
    </source>
</evidence>
<dbReference type="Proteomes" id="UP001597492">
    <property type="component" value="Unassembled WGS sequence"/>
</dbReference>
<keyword evidence="1" id="KW-1003">Cell membrane</keyword>
<organism evidence="6 7">
    <name type="scientific">Gulosibacter faecalis</name>
    <dbReference type="NCBI Taxonomy" id="272240"/>
    <lineage>
        <taxon>Bacteria</taxon>
        <taxon>Bacillati</taxon>
        <taxon>Actinomycetota</taxon>
        <taxon>Actinomycetes</taxon>
        <taxon>Micrococcales</taxon>
        <taxon>Microbacteriaceae</taxon>
        <taxon>Gulosibacter</taxon>
    </lineage>
</organism>
<dbReference type="Pfam" id="PF14041">
    <property type="entry name" value="Lipoprotein_21"/>
    <property type="match status" value="1"/>
</dbReference>
<evidence type="ECO:0000313" key="6">
    <source>
        <dbReference type="EMBL" id="MFD2759313.1"/>
    </source>
</evidence>
<keyword evidence="4" id="KW-0564">Palmitate</keyword>
<keyword evidence="3" id="KW-0472">Membrane</keyword>
<sequence length="247" mass="26551">MEWVVELAQEDQLPLIEALRADPDVFEANTSEALAFSYDVTDDGGHTVMVSYVFLGDAWIIDLDGVKFGVLTASAVRNLITSVTEQNPDVDFPLATDPPKGYDATCAAADAKTATQRYGLILEPYDIGGTDYPWSLDDESTIAAAEETFDPCAELSSITVTVEGGTVSSPSHIMLFHHGDYLGTASSEAYGFWPSTERLDDGSIQVTYTYPLPDESNAAASGRAVSVFTRNDSMQGVDHTGEFPPQG</sequence>
<keyword evidence="5 6" id="KW-0449">Lipoprotein</keyword>
<name>A0ABW5V200_9MICO</name>
<keyword evidence="7" id="KW-1185">Reference proteome</keyword>
<proteinExistence type="predicted"/>
<accession>A0ABW5V200</accession>
<evidence type="ECO:0000256" key="4">
    <source>
        <dbReference type="ARBA" id="ARBA00023139"/>
    </source>
</evidence>
<dbReference type="RefSeq" id="WP_019618826.1">
    <property type="nucleotide sequence ID" value="NZ_JBHUNE010000009.1"/>
</dbReference>
<evidence type="ECO:0000256" key="3">
    <source>
        <dbReference type="ARBA" id="ARBA00023136"/>
    </source>
</evidence>
<protein>
    <submittedName>
        <fullName evidence="6">LppP/LprE family lipoprotein</fullName>
    </submittedName>
</protein>
<evidence type="ECO:0000256" key="5">
    <source>
        <dbReference type="ARBA" id="ARBA00023288"/>
    </source>
</evidence>
<evidence type="ECO:0000256" key="1">
    <source>
        <dbReference type="ARBA" id="ARBA00022475"/>
    </source>
</evidence>
<gene>
    <name evidence="6" type="ORF">ACFSW7_13090</name>
</gene>
<reference evidence="7" key="1">
    <citation type="journal article" date="2019" name="Int. J. Syst. Evol. Microbiol.">
        <title>The Global Catalogue of Microorganisms (GCM) 10K type strain sequencing project: providing services to taxonomists for standard genome sequencing and annotation.</title>
        <authorList>
            <consortium name="The Broad Institute Genomics Platform"/>
            <consortium name="The Broad Institute Genome Sequencing Center for Infectious Disease"/>
            <person name="Wu L."/>
            <person name="Ma J."/>
        </authorList>
    </citation>
    <scope>NUCLEOTIDE SEQUENCE [LARGE SCALE GENOMIC DNA]</scope>
    <source>
        <strain evidence="7">TISTR 1514</strain>
    </source>
</reference>
<dbReference type="EMBL" id="JBHUNE010000009">
    <property type="protein sequence ID" value="MFD2759313.1"/>
    <property type="molecule type" value="Genomic_DNA"/>
</dbReference>
<dbReference type="InterPro" id="IPR025971">
    <property type="entry name" value="LppP/LprE"/>
</dbReference>
<evidence type="ECO:0000313" key="7">
    <source>
        <dbReference type="Proteomes" id="UP001597492"/>
    </source>
</evidence>